<dbReference type="PANTHER" id="PTHR34701:SF1">
    <property type="entry name" value="TRANSCRIPTIONAL REGULATOR MRAZ"/>
    <property type="match status" value="1"/>
</dbReference>
<dbReference type="SUPFAM" id="SSF89447">
    <property type="entry name" value="AbrB/MazE/MraZ-like"/>
    <property type="match status" value="1"/>
</dbReference>
<organism evidence="9 10">
    <name type="scientific">Candidatus Liberibacter solanacearum</name>
    <dbReference type="NCBI Taxonomy" id="556287"/>
    <lineage>
        <taxon>Bacteria</taxon>
        <taxon>Pseudomonadati</taxon>
        <taxon>Pseudomonadota</taxon>
        <taxon>Alphaproteobacteria</taxon>
        <taxon>Hyphomicrobiales</taxon>
        <taxon>Rhizobiaceae</taxon>
        <taxon>Liberibacter</taxon>
    </lineage>
</organism>
<evidence type="ECO:0000313" key="10">
    <source>
        <dbReference type="Proteomes" id="UP000033731"/>
    </source>
</evidence>
<keyword evidence="9" id="KW-0132">Cell division</keyword>
<comment type="subcellular location">
    <subcellularLocation>
        <location evidence="7">Cytoplasm</location>
        <location evidence="7">Nucleoid</location>
    </subcellularLocation>
</comment>
<dbReference type="InterPro" id="IPR003444">
    <property type="entry name" value="MraZ"/>
</dbReference>
<evidence type="ECO:0000256" key="2">
    <source>
        <dbReference type="ARBA" id="ARBA00022490"/>
    </source>
</evidence>
<dbReference type="InterPro" id="IPR037914">
    <property type="entry name" value="SpoVT-AbrB_sf"/>
</dbReference>
<evidence type="ECO:0000256" key="1">
    <source>
        <dbReference type="ARBA" id="ARBA00013860"/>
    </source>
</evidence>
<dbReference type="GO" id="GO:0003700">
    <property type="term" value="F:DNA-binding transcription factor activity"/>
    <property type="evidence" value="ECO:0007669"/>
    <property type="project" value="UniProtKB-UniRule"/>
</dbReference>
<gene>
    <name evidence="7" type="primary">mraZ</name>
    <name evidence="9" type="ORF">DJ66_0208</name>
</gene>
<evidence type="ECO:0000313" key="9">
    <source>
        <dbReference type="EMBL" id="KJZ82599.1"/>
    </source>
</evidence>
<keyword evidence="3" id="KW-0677">Repeat</keyword>
<dbReference type="NCBIfam" id="NF001477">
    <property type="entry name" value="PRK00326.2-4"/>
    <property type="match status" value="1"/>
</dbReference>
<dbReference type="PROSITE" id="PS51740">
    <property type="entry name" value="SPOVT_ABRB"/>
    <property type="match status" value="1"/>
</dbReference>
<keyword evidence="6 7" id="KW-0804">Transcription</keyword>
<dbReference type="InterPro" id="IPR020603">
    <property type="entry name" value="MraZ_dom"/>
</dbReference>
<dbReference type="CDD" id="cd16320">
    <property type="entry name" value="MraZ_N"/>
    <property type="match status" value="1"/>
</dbReference>
<dbReference type="HAMAP" id="MF_01008">
    <property type="entry name" value="MraZ"/>
    <property type="match status" value="1"/>
</dbReference>
<protein>
    <recommendedName>
        <fullName evidence="1 7">Transcriptional regulator MraZ</fullName>
    </recommendedName>
</protein>
<comment type="similarity">
    <text evidence="7">Belongs to the MraZ family.</text>
</comment>
<dbReference type="Pfam" id="PF02381">
    <property type="entry name" value="MraZ"/>
    <property type="match status" value="1"/>
</dbReference>
<evidence type="ECO:0000259" key="8">
    <source>
        <dbReference type="PROSITE" id="PS51740"/>
    </source>
</evidence>
<reference evidence="9 10" key="1">
    <citation type="journal article" date="2015" name="Phytopathology">
        <title>Genomes of Candidatus Liberibacter solanacearum haplotype A from New Zealand and the USA suggest significant genome plasticity in the species.</title>
        <authorList>
            <person name="Thompson S.M."/>
            <person name="Johnson C.P."/>
            <person name="Lu A.Y."/>
            <person name="Frampton R.A."/>
            <person name="Sullivan K.L."/>
            <person name="Fiers M.W."/>
            <person name="Crowhurst R.N."/>
            <person name="Pitman A.R."/>
            <person name="Scott I."/>
            <person name="Gudmestad N.C."/>
            <person name="Smith G.R."/>
        </authorList>
    </citation>
    <scope>NUCLEOTIDE SEQUENCE [LARGE SCALE GENOMIC DNA]</scope>
    <source>
        <strain evidence="9 10">LsoNZ1</strain>
    </source>
</reference>
<dbReference type="GO" id="GO:0009295">
    <property type="term" value="C:nucleoid"/>
    <property type="evidence" value="ECO:0007669"/>
    <property type="project" value="UniProtKB-SubCell"/>
</dbReference>
<accession>A0A0F4VMG9</accession>
<name>A0A0F4VMG9_9HYPH</name>
<comment type="caution">
    <text evidence="9">The sequence shown here is derived from an EMBL/GenBank/DDBJ whole genome shotgun (WGS) entry which is preliminary data.</text>
</comment>
<dbReference type="GO" id="GO:2000143">
    <property type="term" value="P:negative regulation of DNA-templated transcription initiation"/>
    <property type="evidence" value="ECO:0007669"/>
    <property type="project" value="TreeGrafter"/>
</dbReference>
<evidence type="ECO:0000256" key="6">
    <source>
        <dbReference type="ARBA" id="ARBA00023163"/>
    </source>
</evidence>
<dbReference type="GO" id="GO:0051301">
    <property type="term" value="P:cell division"/>
    <property type="evidence" value="ECO:0007669"/>
    <property type="project" value="UniProtKB-KW"/>
</dbReference>
<comment type="subunit">
    <text evidence="7">Forms oligomers.</text>
</comment>
<dbReference type="GO" id="GO:0005737">
    <property type="term" value="C:cytoplasm"/>
    <property type="evidence" value="ECO:0007669"/>
    <property type="project" value="UniProtKB-UniRule"/>
</dbReference>
<dbReference type="Gene3D" id="3.40.1550.20">
    <property type="entry name" value="Transcriptional regulator MraZ domain"/>
    <property type="match status" value="1"/>
</dbReference>
<dbReference type="AlphaFoldDB" id="A0A0F4VMG9"/>
<evidence type="ECO:0000256" key="7">
    <source>
        <dbReference type="HAMAP-Rule" id="MF_01008"/>
    </source>
</evidence>
<evidence type="ECO:0000256" key="4">
    <source>
        <dbReference type="ARBA" id="ARBA00023015"/>
    </source>
</evidence>
<keyword evidence="5 7" id="KW-0238">DNA-binding</keyword>
<dbReference type="PATRIC" id="fig|556287.9.peg.219"/>
<dbReference type="PANTHER" id="PTHR34701">
    <property type="entry name" value="TRANSCRIPTIONAL REGULATOR MRAZ"/>
    <property type="match status" value="1"/>
</dbReference>
<sequence length="148" mass="17429">MVYVSRFLSNATKKIDSKGRVSIPSFFRTILTKRCICDLYFFQDFFFPSISVGNSDFLEHFERKIEEYDPLSIQYNQLSLLVHGGGVFLKMDSEGRIMMTDFIRSFTGIENEVTFVGRGDYFQLWNPDTFKNLQEKSRNEYCLQFSQK</sequence>
<dbReference type="EMBL" id="JMTK01000001">
    <property type="protein sequence ID" value="KJZ82599.1"/>
    <property type="molecule type" value="Genomic_DNA"/>
</dbReference>
<evidence type="ECO:0000256" key="3">
    <source>
        <dbReference type="ARBA" id="ARBA00022737"/>
    </source>
</evidence>
<feature type="domain" description="SpoVT-AbrB" evidence="8">
    <location>
        <begin position="86"/>
        <end position="129"/>
    </location>
</feature>
<evidence type="ECO:0000256" key="5">
    <source>
        <dbReference type="ARBA" id="ARBA00023125"/>
    </source>
</evidence>
<keyword evidence="10" id="KW-1185">Reference proteome</keyword>
<dbReference type="GO" id="GO:0000976">
    <property type="term" value="F:transcription cis-regulatory region binding"/>
    <property type="evidence" value="ECO:0007669"/>
    <property type="project" value="TreeGrafter"/>
</dbReference>
<dbReference type="InterPro" id="IPR038619">
    <property type="entry name" value="MraZ_sf"/>
</dbReference>
<dbReference type="Proteomes" id="UP000033731">
    <property type="component" value="Unassembled WGS sequence"/>
</dbReference>
<keyword evidence="2 7" id="KW-0963">Cytoplasm</keyword>
<dbReference type="InterPro" id="IPR035642">
    <property type="entry name" value="MraZ_N"/>
</dbReference>
<proteinExistence type="inferred from homology"/>
<dbReference type="InterPro" id="IPR035644">
    <property type="entry name" value="MraZ_C"/>
</dbReference>
<dbReference type="CDD" id="cd16321">
    <property type="entry name" value="MraZ_C"/>
    <property type="match status" value="1"/>
</dbReference>
<keyword evidence="9" id="KW-0131">Cell cycle</keyword>
<dbReference type="InterPro" id="IPR007159">
    <property type="entry name" value="SpoVT-AbrB_dom"/>
</dbReference>
<keyword evidence="4 7" id="KW-0805">Transcription regulation</keyword>